<sequence>MNFQLIALDMDGTLLNDEKKITEKTLSYIKRAKEKGVKVVISSGRVPGGLKFYEETIAKGEPMICANGALILNDKKETIYNEGINKNTLLDIIDILRKYKNTYYHFYHDNIMCTEKFDYSTKKFYEFNKDIERKYRIEIRIITDGKEYIKHRSSEITKIVVVDNDLEYLNRIQKEIEDNLKVSVTKSHISNIEICNFGISKGIALEKLANYYNIPIEKCIAVGNDENDISMIKKAGLGVFMRNTREELKKYADYITCMDNNNDGIAEVIEKFIL</sequence>
<dbReference type="Proteomes" id="UP000032250">
    <property type="component" value="Unassembled WGS sequence"/>
</dbReference>
<dbReference type="NCBIfam" id="TIGR01484">
    <property type="entry name" value="HAD-SF-IIB"/>
    <property type="match status" value="1"/>
</dbReference>
<keyword evidence="1" id="KW-0378">Hydrolase</keyword>
<name>A0A0D1C058_CLOBO</name>
<dbReference type="SUPFAM" id="SSF56784">
    <property type="entry name" value="HAD-like"/>
    <property type="match status" value="1"/>
</dbReference>
<dbReference type="NCBIfam" id="TIGR00099">
    <property type="entry name" value="Cof-subfamily"/>
    <property type="match status" value="1"/>
</dbReference>
<dbReference type="GO" id="GO:0005829">
    <property type="term" value="C:cytosol"/>
    <property type="evidence" value="ECO:0007669"/>
    <property type="project" value="TreeGrafter"/>
</dbReference>
<dbReference type="InterPro" id="IPR000150">
    <property type="entry name" value="Cof"/>
</dbReference>
<comment type="caution">
    <text evidence="1">The sequence shown here is derived from an EMBL/GenBank/DDBJ whole genome shotgun (WGS) entry which is preliminary data.</text>
</comment>
<organism evidence="1 2">
    <name type="scientific">Clostridium botulinum B2 450</name>
    <dbReference type="NCBI Taxonomy" id="1379739"/>
    <lineage>
        <taxon>Bacteria</taxon>
        <taxon>Bacillati</taxon>
        <taxon>Bacillota</taxon>
        <taxon>Clostridia</taxon>
        <taxon>Eubacteriales</taxon>
        <taxon>Clostridiaceae</taxon>
        <taxon>Clostridium</taxon>
    </lineage>
</organism>
<dbReference type="OrthoDB" id="9781413at2"/>
<evidence type="ECO:0000313" key="1">
    <source>
        <dbReference type="EMBL" id="KIS24411.1"/>
    </source>
</evidence>
<dbReference type="PATRIC" id="fig|1379739.3.peg.2943"/>
<dbReference type="Gene3D" id="3.40.50.1000">
    <property type="entry name" value="HAD superfamily/HAD-like"/>
    <property type="match status" value="1"/>
</dbReference>
<dbReference type="HOGENOM" id="CLU_044146_1_3_9"/>
<proteinExistence type="predicted"/>
<dbReference type="InterPro" id="IPR036412">
    <property type="entry name" value="HAD-like_sf"/>
</dbReference>
<dbReference type="PROSITE" id="PS01228">
    <property type="entry name" value="COF_1"/>
    <property type="match status" value="1"/>
</dbReference>
<evidence type="ECO:0000313" key="2">
    <source>
        <dbReference type="Proteomes" id="UP000032250"/>
    </source>
</evidence>
<dbReference type="GO" id="GO:0016791">
    <property type="term" value="F:phosphatase activity"/>
    <property type="evidence" value="ECO:0007669"/>
    <property type="project" value="UniProtKB-ARBA"/>
</dbReference>
<dbReference type="Pfam" id="PF08282">
    <property type="entry name" value="Hydrolase_3"/>
    <property type="match status" value="1"/>
</dbReference>
<dbReference type="InterPro" id="IPR023214">
    <property type="entry name" value="HAD_sf"/>
</dbReference>
<dbReference type="PANTHER" id="PTHR10000:SF8">
    <property type="entry name" value="HAD SUPERFAMILY HYDROLASE-LIKE, TYPE 3"/>
    <property type="match status" value="1"/>
</dbReference>
<dbReference type="CDD" id="cd07516">
    <property type="entry name" value="HAD_Pase"/>
    <property type="match status" value="1"/>
</dbReference>
<dbReference type="SFLD" id="SFLDS00003">
    <property type="entry name" value="Haloacid_Dehalogenase"/>
    <property type="match status" value="1"/>
</dbReference>
<dbReference type="AlphaFoldDB" id="A0A0D1C058"/>
<dbReference type="RefSeq" id="WP_003484586.1">
    <property type="nucleotide sequence ID" value="NZ_JXSU01000007.1"/>
</dbReference>
<dbReference type="PANTHER" id="PTHR10000">
    <property type="entry name" value="PHOSPHOSERINE PHOSPHATASE"/>
    <property type="match status" value="1"/>
</dbReference>
<dbReference type="GO" id="GO:0000287">
    <property type="term" value="F:magnesium ion binding"/>
    <property type="evidence" value="ECO:0007669"/>
    <property type="project" value="TreeGrafter"/>
</dbReference>
<dbReference type="EMBL" id="JXSU01000007">
    <property type="protein sequence ID" value="KIS24411.1"/>
    <property type="molecule type" value="Genomic_DNA"/>
</dbReference>
<protein>
    <submittedName>
        <fullName evidence="1">HAD family hydrolase</fullName>
    </submittedName>
</protein>
<dbReference type="InterPro" id="IPR006379">
    <property type="entry name" value="HAD-SF_hydro_IIB"/>
</dbReference>
<dbReference type="Gene3D" id="3.30.1240.10">
    <property type="match status" value="1"/>
</dbReference>
<dbReference type="SFLD" id="SFLDG01140">
    <property type="entry name" value="C2.B:_Phosphomannomutase_and_P"/>
    <property type="match status" value="1"/>
</dbReference>
<gene>
    <name evidence="1" type="ORF">N495_12790</name>
</gene>
<reference evidence="1 2" key="1">
    <citation type="submission" date="2014-06" db="EMBL/GenBank/DDBJ databases">
        <title>Genome characterization of distinct group I Clostridium botulinum lineages.</title>
        <authorList>
            <person name="Giordani F."/>
            <person name="Anselmo A."/>
            <person name="Fillo S."/>
            <person name="Palozzi A.M."/>
            <person name="Fortunato A."/>
            <person name="Gentile B."/>
            <person name="Ciammaruconi A."/>
            <person name="Anniballi F."/>
            <person name="De Medici D."/>
            <person name="Lista F."/>
        </authorList>
    </citation>
    <scope>NUCLEOTIDE SEQUENCE [LARGE SCALE GENOMIC DNA]</scope>
    <source>
        <strain evidence="1 2">B2 450</strain>
    </source>
</reference>
<accession>A0A0D1C058</accession>